<keyword evidence="4" id="KW-1185">Reference proteome</keyword>
<protein>
    <submittedName>
        <fullName evidence="3">Uncharacterized protein</fullName>
    </submittedName>
</protein>
<feature type="compositionally biased region" description="Polar residues" evidence="1">
    <location>
        <begin position="603"/>
        <end position="614"/>
    </location>
</feature>
<feature type="compositionally biased region" description="Polar residues" evidence="1">
    <location>
        <begin position="454"/>
        <end position="471"/>
    </location>
</feature>
<feature type="compositionally biased region" description="Pro residues" evidence="1">
    <location>
        <begin position="545"/>
        <end position="582"/>
    </location>
</feature>
<feature type="compositionally biased region" description="Low complexity" evidence="1">
    <location>
        <begin position="583"/>
        <end position="602"/>
    </location>
</feature>
<evidence type="ECO:0000313" key="3">
    <source>
        <dbReference type="EMBL" id="KAK3235740.1"/>
    </source>
</evidence>
<keyword evidence="2" id="KW-0472">Membrane</keyword>
<evidence type="ECO:0000313" key="4">
    <source>
        <dbReference type="Proteomes" id="UP001190700"/>
    </source>
</evidence>
<feature type="transmembrane region" description="Helical" evidence="2">
    <location>
        <begin position="644"/>
        <end position="663"/>
    </location>
</feature>
<evidence type="ECO:0000256" key="2">
    <source>
        <dbReference type="SAM" id="Phobius"/>
    </source>
</evidence>
<feature type="region of interest" description="Disordered" evidence="1">
    <location>
        <begin position="85"/>
        <end position="127"/>
    </location>
</feature>
<feature type="region of interest" description="Disordered" evidence="1">
    <location>
        <begin position="454"/>
        <end position="479"/>
    </location>
</feature>
<reference evidence="3 4" key="1">
    <citation type="journal article" date="2015" name="Genome Biol. Evol.">
        <title>Comparative Genomics of a Bacterivorous Green Alga Reveals Evolutionary Causalities and Consequences of Phago-Mixotrophic Mode of Nutrition.</title>
        <authorList>
            <person name="Burns J.A."/>
            <person name="Paasch A."/>
            <person name="Narechania A."/>
            <person name="Kim E."/>
        </authorList>
    </citation>
    <scope>NUCLEOTIDE SEQUENCE [LARGE SCALE GENOMIC DNA]</scope>
    <source>
        <strain evidence="3 4">PLY_AMNH</strain>
    </source>
</reference>
<dbReference type="AlphaFoldDB" id="A0AAE0BGX3"/>
<feature type="compositionally biased region" description="Polar residues" evidence="1">
    <location>
        <begin position="112"/>
        <end position="127"/>
    </location>
</feature>
<name>A0AAE0BGX3_9CHLO</name>
<dbReference type="EMBL" id="LGRX02035227">
    <property type="protein sequence ID" value="KAK3235740.1"/>
    <property type="molecule type" value="Genomic_DNA"/>
</dbReference>
<keyword evidence="2" id="KW-0812">Transmembrane</keyword>
<sequence length="922" mass="98495">MPESGLEEFGSVVEVAAHVEDRYGCKANPVFFNITVMAVIFASDSEMHDFVDSTVSESETLLSNGQAADALNSITGSISILADDGDAGRRRRHRRAETRQASGEDVEEENSLDSAQTQRAQRESMSATIRSAHQMLPMSTTVQTWVASTALELVDCPPEETSTALRQNVLQLYNHILEASMAEEGGVPLTEEVAEQILMGLSNITESLEADGNVAGAFDVLQDAAAALRRTLSAGQQPTRVTSQHYSMHLQRDSLAAVGGTYDRLLETALATPGGQPPTTVNFPEAVIQNVLDQTSDEQVDTQLLITTTDPHGAHNGSCGGSQHEGCHRLCSPLTTISMLTTNGTEVSLTALADPVVLNFTIDTEKLQEHLDRKTSAESMVEPLHCTFWDTTFEQYSSDGCVSLPNPAPPNSTLYWNEEAWEAIGVDDDSSIDLEDSWGLQHAFLMEGCTERSTWSSSSGLGNTSEDAASSRQDDDDGGKYWGETCVLLDAGNEAECIWSEDHAGFIGRGCEMSPLLQCRCKHLTDFAVDMPIVIVNDPPPPPPLCPIPPPPPPPHLPPPSPCPSPLTPGIAPPPPPPPDLTPNPTVSSVPPSSSPTDDNSSALENKTTSSGSTIAPPPSEVTASDDSDKNDVNAAVSLDVGDYMAIGAALVIFACGMLALGYRRTRMNKLQMTLEDVWKSQAVAVTNQCADADLTNSNGGFIITSPLSTPTASASSSPSNARNDDVHLTMYDDILDEDDVTCAMPTPEEALAMAYGSQTADGITKKETETEKPTLSVEACEKDTTISMAAPVSWPENPLFLKTGDVTKADMFGNKAFVFASDDAEAPPISVRRHGHDDLVGNANREENTYSMPPVSVMMQDCPNLGQYGPEESVDIADAESVSIMMQDCLSDLGGNGPDDTTISIGNSTPSYLSARQNYNI</sequence>
<dbReference type="InterPro" id="IPR051144">
    <property type="entry name" value="Formin_homology_domain"/>
</dbReference>
<comment type="caution">
    <text evidence="3">The sequence shown here is derived from an EMBL/GenBank/DDBJ whole genome shotgun (WGS) entry which is preliminary data.</text>
</comment>
<organism evidence="3 4">
    <name type="scientific">Cymbomonas tetramitiformis</name>
    <dbReference type="NCBI Taxonomy" id="36881"/>
    <lineage>
        <taxon>Eukaryota</taxon>
        <taxon>Viridiplantae</taxon>
        <taxon>Chlorophyta</taxon>
        <taxon>Pyramimonadophyceae</taxon>
        <taxon>Pyramimonadales</taxon>
        <taxon>Pyramimonadaceae</taxon>
        <taxon>Cymbomonas</taxon>
    </lineage>
</organism>
<proteinExistence type="predicted"/>
<dbReference type="Proteomes" id="UP001190700">
    <property type="component" value="Unassembled WGS sequence"/>
</dbReference>
<accession>A0AAE0BGX3</accession>
<dbReference type="PANTHER" id="PTHR45733">
    <property type="entry name" value="FORMIN-J"/>
    <property type="match status" value="1"/>
</dbReference>
<gene>
    <name evidence="3" type="ORF">CYMTET_54077</name>
</gene>
<feature type="region of interest" description="Disordered" evidence="1">
    <location>
        <begin position="545"/>
        <end position="630"/>
    </location>
</feature>
<evidence type="ECO:0000256" key="1">
    <source>
        <dbReference type="SAM" id="MobiDB-lite"/>
    </source>
</evidence>
<keyword evidence="2" id="KW-1133">Transmembrane helix</keyword>